<feature type="compositionally biased region" description="Polar residues" evidence="1">
    <location>
        <begin position="55"/>
        <end position="64"/>
    </location>
</feature>
<name>A0A3D8QVM5_9EURO</name>
<keyword evidence="3" id="KW-1185">Reference proteome</keyword>
<feature type="region of interest" description="Disordered" evidence="1">
    <location>
        <begin position="30"/>
        <end position="104"/>
    </location>
</feature>
<dbReference type="CDD" id="cd00303">
    <property type="entry name" value="retropepsin_like"/>
    <property type="match status" value="1"/>
</dbReference>
<dbReference type="EMBL" id="PVWQ01000013">
    <property type="protein sequence ID" value="RDW65827.1"/>
    <property type="molecule type" value="Genomic_DNA"/>
</dbReference>
<accession>A0A3D8QVM5</accession>
<organism evidence="2 3">
    <name type="scientific">Aspergillus mulundensis</name>
    <dbReference type="NCBI Taxonomy" id="1810919"/>
    <lineage>
        <taxon>Eukaryota</taxon>
        <taxon>Fungi</taxon>
        <taxon>Dikarya</taxon>
        <taxon>Ascomycota</taxon>
        <taxon>Pezizomycotina</taxon>
        <taxon>Eurotiomycetes</taxon>
        <taxon>Eurotiomycetidae</taxon>
        <taxon>Eurotiales</taxon>
        <taxon>Aspergillaceae</taxon>
        <taxon>Aspergillus</taxon>
        <taxon>Aspergillus subgen. Nidulantes</taxon>
    </lineage>
</organism>
<gene>
    <name evidence="2" type="ORF">DSM5745_09566</name>
</gene>
<dbReference type="GeneID" id="38119936"/>
<feature type="compositionally biased region" description="Low complexity" evidence="1">
    <location>
        <begin position="74"/>
        <end position="83"/>
    </location>
</feature>
<reference evidence="2 3" key="1">
    <citation type="journal article" date="2018" name="IMA Fungus">
        <title>IMA Genome-F 9: Draft genome sequence of Annulohypoxylon stygium, Aspergillus mulundensis, Berkeleyomyces basicola (syn. Thielaviopsis basicola), Ceratocystis smalleyi, two Cercospora beticola strains, Coleophoma cylindrospora, Fusarium fracticaudum, Phialophora cf. hyalina, and Morchella septimelata.</title>
        <authorList>
            <person name="Wingfield B.D."/>
            <person name="Bills G.F."/>
            <person name="Dong Y."/>
            <person name="Huang W."/>
            <person name="Nel W.J."/>
            <person name="Swalarsk-Parry B.S."/>
            <person name="Vaghefi N."/>
            <person name="Wilken P.M."/>
            <person name="An Z."/>
            <person name="de Beer Z.W."/>
            <person name="De Vos L."/>
            <person name="Chen L."/>
            <person name="Duong T.A."/>
            <person name="Gao Y."/>
            <person name="Hammerbacher A."/>
            <person name="Kikkert J.R."/>
            <person name="Li Y."/>
            <person name="Li H."/>
            <person name="Li K."/>
            <person name="Li Q."/>
            <person name="Liu X."/>
            <person name="Ma X."/>
            <person name="Naidoo K."/>
            <person name="Pethybridge S.J."/>
            <person name="Sun J."/>
            <person name="Steenkamp E.T."/>
            <person name="van der Nest M.A."/>
            <person name="van Wyk S."/>
            <person name="Wingfield M.J."/>
            <person name="Xiong C."/>
            <person name="Yue Q."/>
            <person name="Zhang X."/>
        </authorList>
    </citation>
    <scope>NUCLEOTIDE SEQUENCE [LARGE SCALE GENOMIC DNA]</scope>
    <source>
        <strain evidence="2 3">DSM 5745</strain>
    </source>
</reference>
<comment type="caution">
    <text evidence="2">The sequence shown here is derived from an EMBL/GenBank/DDBJ whole genome shotgun (WGS) entry which is preliminary data.</text>
</comment>
<evidence type="ECO:0000313" key="3">
    <source>
        <dbReference type="Proteomes" id="UP000256690"/>
    </source>
</evidence>
<protein>
    <submittedName>
        <fullName evidence="2">Uncharacterized protein</fullName>
    </submittedName>
</protein>
<sequence length="224" mass="25761">MPFPFREHYKRAACGFLSCCDRQPANPEFDPRYSDATSPPKYSLIGLRSWPKTASPDTQRLSWTTKRKKSSSARQQQQQQRQQRGNDNTGYEDASDVTYEETGKTSSAHDIELFAPGREQPIYRCVLLDTSSFVDAVSDEFPRLLNVPMGEYNGGEVRMPNGFFVKPVGTLEVNWKIYKGKRPFRTKCVVIKDSQFDMLLGLPSIQRYGLFEEDEDNSERLTYR</sequence>
<dbReference type="AlphaFoldDB" id="A0A3D8QVM5"/>
<evidence type="ECO:0000256" key="1">
    <source>
        <dbReference type="SAM" id="MobiDB-lite"/>
    </source>
</evidence>
<dbReference type="Proteomes" id="UP000256690">
    <property type="component" value="Unassembled WGS sequence"/>
</dbReference>
<proteinExistence type="predicted"/>
<evidence type="ECO:0000313" key="2">
    <source>
        <dbReference type="EMBL" id="RDW65827.1"/>
    </source>
</evidence>
<dbReference type="OrthoDB" id="4492958at2759"/>
<dbReference type="RefSeq" id="XP_026599930.1">
    <property type="nucleotide sequence ID" value="XM_026751582.1"/>
</dbReference>